<dbReference type="SUPFAM" id="SSF54909">
    <property type="entry name" value="Dimeric alpha+beta barrel"/>
    <property type="match status" value="1"/>
</dbReference>
<dbReference type="InterPro" id="IPR011008">
    <property type="entry name" value="Dimeric_a/b-barrel"/>
</dbReference>
<dbReference type="InterPro" id="IPR019887">
    <property type="entry name" value="Tscrpt_reg_AsnC/Lrp_C"/>
</dbReference>
<organism evidence="2 3">
    <name type="scientific">Candidatus Auribacter fodinae</name>
    <dbReference type="NCBI Taxonomy" id="2093366"/>
    <lineage>
        <taxon>Bacteria</taxon>
        <taxon>Pseudomonadati</taxon>
        <taxon>Candidatus Auribacterota</taxon>
        <taxon>Candidatus Auribacteria</taxon>
        <taxon>Candidatus Auribacterales</taxon>
        <taxon>Candidatus Auribacteraceae</taxon>
        <taxon>Candidatus Auribacter</taxon>
    </lineage>
</organism>
<dbReference type="SUPFAM" id="SSF46785">
    <property type="entry name" value="Winged helix' DNA-binding domain"/>
    <property type="match status" value="1"/>
</dbReference>
<dbReference type="Gene3D" id="1.10.10.10">
    <property type="entry name" value="Winged helix-like DNA-binding domain superfamily/Winged helix DNA-binding domain"/>
    <property type="match status" value="1"/>
</dbReference>
<dbReference type="PANTHER" id="PTHR43413:SF7">
    <property type="entry name" value="HTH-TYPE TRANSCRIPTIONAL REGULATOR PTR2"/>
    <property type="match status" value="1"/>
</dbReference>
<evidence type="ECO:0000313" key="3">
    <source>
        <dbReference type="Proteomes" id="UP000266426"/>
    </source>
</evidence>
<dbReference type="EMBL" id="QZJZ01000067">
    <property type="protein sequence ID" value="RJP58407.1"/>
    <property type="molecule type" value="Genomic_DNA"/>
</dbReference>
<feature type="domain" description="Transcription regulator AsnC/Lrp ligand binding" evidence="1">
    <location>
        <begin position="70"/>
        <end position="143"/>
    </location>
</feature>
<proteinExistence type="predicted"/>
<dbReference type="InterPro" id="IPR036388">
    <property type="entry name" value="WH-like_DNA-bd_sf"/>
</dbReference>
<reference evidence="2 3" key="1">
    <citation type="journal article" date="2017" name="ISME J.">
        <title>Energy and carbon metabolisms in a deep terrestrial subsurface fluid microbial community.</title>
        <authorList>
            <person name="Momper L."/>
            <person name="Jungbluth S.P."/>
            <person name="Lee M.D."/>
            <person name="Amend J.P."/>
        </authorList>
    </citation>
    <scope>NUCLEOTIDE SEQUENCE [LARGE SCALE GENOMIC DNA]</scope>
    <source>
        <strain evidence="2">SURF_26</strain>
    </source>
</reference>
<sequence>MDKDNLKKEILDILTKDARKTAADIAVMLNLKEDIVSASIHEMENDKTILNYKAVVNLQQLKSDKTHCIIEVKCSPQRGVGFDAIARRIYKFPEVKSLYLMSGGYDLLLLVEGDTMKDIGFFVAEKLATLDSVHNTSTHFLLKRYKEDGIILETQEKTPRLAVTP</sequence>
<gene>
    <name evidence="2" type="ORF">C4541_08095</name>
</gene>
<dbReference type="SMART" id="SM00344">
    <property type="entry name" value="HTH_ASNC"/>
    <property type="match status" value="1"/>
</dbReference>
<dbReference type="InterPro" id="IPR036390">
    <property type="entry name" value="WH_DNA-bd_sf"/>
</dbReference>
<protein>
    <submittedName>
        <fullName evidence="2">Lrp/AsnC family transcriptional regulator</fullName>
    </submittedName>
</protein>
<dbReference type="InterPro" id="IPR050684">
    <property type="entry name" value="HTH-Siroheme_Decarb"/>
</dbReference>
<evidence type="ECO:0000313" key="2">
    <source>
        <dbReference type="EMBL" id="RJP58407.1"/>
    </source>
</evidence>
<dbReference type="PANTHER" id="PTHR43413">
    <property type="entry name" value="TRANSCRIPTIONAL REGULATOR, ASNC FAMILY"/>
    <property type="match status" value="1"/>
</dbReference>
<dbReference type="Pfam" id="PF01037">
    <property type="entry name" value="AsnC_trans_reg"/>
    <property type="match status" value="1"/>
</dbReference>
<evidence type="ECO:0000259" key="1">
    <source>
        <dbReference type="Pfam" id="PF01037"/>
    </source>
</evidence>
<dbReference type="InterPro" id="IPR019888">
    <property type="entry name" value="Tscrpt_reg_AsnC-like"/>
</dbReference>
<dbReference type="Proteomes" id="UP000266426">
    <property type="component" value="Unassembled WGS sequence"/>
</dbReference>
<dbReference type="Gene3D" id="3.30.70.920">
    <property type="match status" value="1"/>
</dbReference>
<dbReference type="AlphaFoldDB" id="A0A3A4R6K0"/>
<accession>A0A3A4R6K0</accession>
<comment type="caution">
    <text evidence="2">The sequence shown here is derived from an EMBL/GenBank/DDBJ whole genome shotgun (WGS) entry which is preliminary data.</text>
</comment>
<name>A0A3A4R6K0_9BACT</name>